<proteinExistence type="predicted"/>
<reference evidence="3 4" key="1">
    <citation type="submission" date="2012-10" db="EMBL/GenBank/DDBJ databases">
        <title>Towards defining the chloroviruses: a genomic journey through a genus of large DNA viruses.</title>
        <authorList>
            <person name="Jeanniard A."/>
            <person name="Dunigan D.D."/>
            <person name="Gurnon J.R."/>
            <person name="Agarkova I."/>
            <person name="Kang M."/>
            <person name="Vitek J."/>
            <person name="Duncan G."/>
            <person name="McClung O.W."/>
            <person name="Larsen M."/>
            <person name="Claverie J.-M."/>
            <person name="Van Etten J.L."/>
            <person name="Blanc G."/>
        </authorList>
    </citation>
    <scope>NUCLEOTIDE SEQUENCE [LARGE SCALE GENOMIC DNA]</scope>
</reference>
<dbReference type="Proteomes" id="UP000247091">
    <property type="component" value="Segment"/>
</dbReference>
<dbReference type="InterPro" id="IPR014900">
    <property type="entry name" value="VLTF-3_Zn_ribbon"/>
</dbReference>
<gene>
    <name evidence="3" type="primary">IL-3A_550R</name>
    <name evidence="3" type="ORF">PBCVIL3A_550R</name>
</gene>
<dbReference type="Pfam" id="PF04947">
    <property type="entry name" value="Pox_VLTF3"/>
    <property type="match status" value="1"/>
</dbReference>
<dbReference type="GO" id="GO:0046782">
    <property type="term" value="P:regulation of viral transcription"/>
    <property type="evidence" value="ECO:0007669"/>
    <property type="project" value="InterPro"/>
</dbReference>
<name>M1I657_PBCVI</name>
<protein>
    <submittedName>
        <fullName evidence="3">Putative transcription factor</fullName>
    </submittedName>
</protein>
<accession>M1I657</accession>
<sequence length="360" mass="42103">MIDIPKRDTQADKDFSKLTFKLSKHKLKKTKKFDETSKFSTLHEAVNGNIQLFQEKKMKLENGVNTKKTEEKIKQIEEDEINYLLDTIPFIKEYDVKETVSDVTEQNSVFQVKSKNTHTNTFRKYLFHVEKVSNPTTLDAVTDRETVDQIYTCTCGGQMELWVNSTQSDLVCNECGATQPYIETYSGKESNEGMAYKRINHLAECLNALQGKEGTNVPQEVINAVKAEFKKNRISTTSEIKPSKVKQFLKKLGYSMYYENIYTIANMISGIPTLKLSRELEKRFKDMFFEIQEPFFRHKPPKRKNFLSYNYVLYKFSELLGEDDLLQYFPLLKCPKNLHNQDVIWKKICNDLQWEYIPTV</sequence>
<evidence type="ECO:0000259" key="2">
    <source>
        <dbReference type="Pfam" id="PF08792"/>
    </source>
</evidence>
<evidence type="ECO:0000313" key="4">
    <source>
        <dbReference type="Proteomes" id="UP000247091"/>
    </source>
</evidence>
<organismHost>
    <name type="scientific">Chlorella</name>
    <dbReference type="NCBI Taxonomy" id="3071"/>
</organismHost>
<dbReference type="Pfam" id="PF08792">
    <property type="entry name" value="A2L_zn_ribbon"/>
    <property type="match status" value="1"/>
</dbReference>
<keyword evidence="1" id="KW-0804">Transcription</keyword>
<feature type="domain" description="Viral late gene transcription factor 3 zinc ribbon" evidence="2">
    <location>
        <begin position="149"/>
        <end position="181"/>
    </location>
</feature>
<dbReference type="EMBL" id="JX997169">
    <property type="protein sequence ID" value="AGE53970.1"/>
    <property type="molecule type" value="Genomic_DNA"/>
</dbReference>
<dbReference type="InterPro" id="IPR007031">
    <property type="entry name" value="Poxvirus_VLTF3"/>
</dbReference>
<organism evidence="3 4">
    <name type="scientific">Paramecium bursaria Chlorella virus IL3A</name>
    <name type="common">PBCV-IL3A</name>
    <dbReference type="NCBI Taxonomy" id="46019"/>
    <lineage>
        <taxon>Viruses</taxon>
        <taxon>Varidnaviria</taxon>
        <taxon>Bamfordvirae</taxon>
        <taxon>Nucleocytoviricota</taxon>
        <taxon>Megaviricetes</taxon>
        <taxon>Algavirales</taxon>
        <taxon>Phycodnaviridae</taxon>
        <taxon>Chlorovirus</taxon>
        <taxon>Chlorovirus illinoense</taxon>
    </lineage>
</organism>
<evidence type="ECO:0000313" key="3">
    <source>
        <dbReference type="EMBL" id="AGE53970.1"/>
    </source>
</evidence>
<evidence type="ECO:0000256" key="1">
    <source>
        <dbReference type="ARBA" id="ARBA00023163"/>
    </source>
</evidence>